<dbReference type="Proteomes" id="UP000004508">
    <property type="component" value="Unassembled WGS sequence"/>
</dbReference>
<dbReference type="EMBL" id="ADVG01000005">
    <property type="protein sequence ID" value="EFH79874.1"/>
    <property type="molecule type" value="Genomic_DNA"/>
</dbReference>
<dbReference type="InterPro" id="IPR050090">
    <property type="entry name" value="Tyrosine_recombinase_XerCD"/>
</dbReference>
<evidence type="ECO:0000256" key="5">
    <source>
        <dbReference type="PROSITE-ProRule" id="PRU01248"/>
    </source>
</evidence>
<dbReference type="InterPro" id="IPR004107">
    <property type="entry name" value="Integrase_SAM-like_N"/>
</dbReference>
<dbReference type="eggNOG" id="COG4974">
    <property type="taxonomic scope" value="Bacteria"/>
</dbReference>
<evidence type="ECO:0000313" key="8">
    <source>
        <dbReference type="EMBL" id="EFH79874.1"/>
    </source>
</evidence>
<reference evidence="8 9" key="1">
    <citation type="journal article" date="2011" name="Stand. Genomic Sci.">
        <title>Non-contiguous finished genome sequence and contextual data of the filamentous soil bacterium Ktedonobacter racemifer type strain (SOSP1-21).</title>
        <authorList>
            <person name="Chang Y.J."/>
            <person name="Land M."/>
            <person name="Hauser L."/>
            <person name="Chertkov O."/>
            <person name="Del Rio T.G."/>
            <person name="Nolan M."/>
            <person name="Copeland A."/>
            <person name="Tice H."/>
            <person name="Cheng J.F."/>
            <person name="Lucas S."/>
            <person name="Han C."/>
            <person name="Goodwin L."/>
            <person name="Pitluck S."/>
            <person name="Ivanova N."/>
            <person name="Ovchinikova G."/>
            <person name="Pati A."/>
            <person name="Chen A."/>
            <person name="Palaniappan K."/>
            <person name="Mavromatis K."/>
            <person name="Liolios K."/>
            <person name="Brettin T."/>
            <person name="Fiebig A."/>
            <person name="Rohde M."/>
            <person name="Abt B."/>
            <person name="Goker M."/>
            <person name="Detter J.C."/>
            <person name="Woyke T."/>
            <person name="Bristow J."/>
            <person name="Eisen J.A."/>
            <person name="Markowitz V."/>
            <person name="Hugenholtz P."/>
            <person name="Kyrpides N.C."/>
            <person name="Klenk H.P."/>
            <person name="Lapidus A."/>
        </authorList>
    </citation>
    <scope>NUCLEOTIDE SEQUENCE [LARGE SCALE GENOMIC DNA]</scope>
    <source>
        <strain evidence="9">DSM 44963</strain>
    </source>
</reference>
<dbReference type="GO" id="GO:0003677">
    <property type="term" value="F:DNA binding"/>
    <property type="evidence" value="ECO:0007669"/>
    <property type="project" value="UniProtKB-UniRule"/>
</dbReference>
<dbReference type="OrthoDB" id="9785687at2"/>
<dbReference type="AlphaFoldDB" id="D6U7L3"/>
<dbReference type="PANTHER" id="PTHR30349:SF41">
    <property type="entry name" value="INTEGRASE_RECOMBINASE PROTEIN MJ0367-RELATED"/>
    <property type="match status" value="1"/>
</dbReference>
<keyword evidence="2" id="KW-0229">DNA integration</keyword>
<gene>
    <name evidence="8" type="ORF">Krac_0394</name>
</gene>
<name>D6U7L3_KTERA</name>
<dbReference type="Gene3D" id="1.10.150.130">
    <property type="match status" value="1"/>
</dbReference>
<dbReference type="Gene3D" id="1.10.443.10">
    <property type="entry name" value="Intergrase catalytic core"/>
    <property type="match status" value="1"/>
</dbReference>
<keyword evidence="4" id="KW-0233">DNA recombination</keyword>
<dbReference type="RefSeq" id="WP_007922042.1">
    <property type="nucleotide sequence ID" value="NZ_ADVG01000005.1"/>
</dbReference>
<accession>D6U7L3</accession>
<proteinExistence type="inferred from homology"/>
<dbReference type="PANTHER" id="PTHR30349">
    <property type="entry name" value="PHAGE INTEGRASE-RELATED"/>
    <property type="match status" value="1"/>
</dbReference>
<comment type="caution">
    <text evidence="8">The sequence shown here is derived from an EMBL/GenBank/DDBJ whole genome shotgun (WGS) entry which is preliminary data.</text>
</comment>
<dbReference type="GO" id="GO:0006310">
    <property type="term" value="P:DNA recombination"/>
    <property type="evidence" value="ECO:0007669"/>
    <property type="project" value="UniProtKB-KW"/>
</dbReference>
<dbReference type="InterPro" id="IPR010998">
    <property type="entry name" value="Integrase_recombinase_N"/>
</dbReference>
<evidence type="ECO:0000256" key="2">
    <source>
        <dbReference type="ARBA" id="ARBA00022908"/>
    </source>
</evidence>
<dbReference type="InterPro" id="IPR013762">
    <property type="entry name" value="Integrase-like_cat_sf"/>
</dbReference>
<evidence type="ECO:0000256" key="3">
    <source>
        <dbReference type="ARBA" id="ARBA00023125"/>
    </source>
</evidence>
<dbReference type="InParanoid" id="D6U7L3"/>
<dbReference type="InterPro" id="IPR044068">
    <property type="entry name" value="CB"/>
</dbReference>
<comment type="similarity">
    <text evidence="1">Belongs to the 'phage' integrase family.</text>
</comment>
<dbReference type="PROSITE" id="PS51900">
    <property type="entry name" value="CB"/>
    <property type="match status" value="1"/>
</dbReference>
<dbReference type="STRING" id="485913.Krac_0394"/>
<dbReference type="InterPro" id="IPR011010">
    <property type="entry name" value="DNA_brk_join_enz"/>
</dbReference>
<feature type="domain" description="Tyr recombinase" evidence="6">
    <location>
        <begin position="109"/>
        <end position="332"/>
    </location>
</feature>
<evidence type="ECO:0000256" key="4">
    <source>
        <dbReference type="ARBA" id="ARBA00023172"/>
    </source>
</evidence>
<evidence type="ECO:0000259" key="7">
    <source>
        <dbReference type="PROSITE" id="PS51900"/>
    </source>
</evidence>
<evidence type="ECO:0000256" key="1">
    <source>
        <dbReference type="ARBA" id="ARBA00008857"/>
    </source>
</evidence>
<dbReference type="PROSITE" id="PS51898">
    <property type="entry name" value="TYR_RECOMBINASE"/>
    <property type="match status" value="1"/>
</dbReference>
<dbReference type="InterPro" id="IPR002104">
    <property type="entry name" value="Integrase_catalytic"/>
</dbReference>
<evidence type="ECO:0000259" key="6">
    <source>
        <dbReference type="PROSITE" id="PS51898"/>
    </source>
</evidence>
<sequence length="350" mass="38984">MFDHLLERYVASLTTAGKTPATQRAIRSDLAQFCAWWEQMHQRPFDLTQVVERDLRAWKTVRQQEEGAAPATINRGLSTLRRLCTWAVEQQLLTENPVKDVADIPSTPVSPRSLPDLAVDALLRATRAEPDLRLRLRDEALLALLVYAGVRIQEACDLQLRDLDLASGTLVVRSGKGGKARRLPVHSEAQRALSRYLQEVRCPEGLPPIGSEQERTPLLVGMQRAVAGRPLAPGIKTRVARQRIAQLGKVAATQLEEAATRERDLARAEQLRACVLQLETAAPHQLRHSFARRMLKTGAQLPEVQRMLGHSRLSTTGIYLTPSEEDIRAAVERAGLYPTRLATEAHSSTY</sequence>
<keyword evidence="9" id="KW-1185">Reference proteome</keyword>
<feature type="domain" description="Core-binding (CB)" evidence="7">
    <location>
        <begin position="1"/>
        <end position="88"/>
    </location>
</feature>
<organism evidence="8 9">
    <name type="scientific">Ktedonobacter racemifer DSM 44963</name>
    <dbReference type="NCBI Taxonomy" id="485913"/>
    <lineage>
        <taxon>Bacteria</taxon>
        <taxon>Bacillati</taxon>
        <taxon>Chloroflexota</taxon>
        <taxon>Ktedonobacteria</taxon>
        <taxon>Ktedonobacterales</taxon>
        <taxon>Ktedonobacteraceae</taxon>
        <taxon>Ktedonobacter</taxon>
    </lineage>
</organism>
<dbReference type="SUPFAM" id="SSF56349">
    <property type="entry name" value="DNA breaking-rejoining enzymes"/>
    <property type="match status" value="1"/>
</dbReference>
<keyword evidence="3 5" id="KW-0238">DNA-binding</keyword>
<protein>
    <submittedName>
        <fullName evidence="8">Integrase family protein</fullName>
    </submittedName>
</protein>
<dbReference type="Pfam" id="PF00589">
    <property type="entry name" value="Phage_integrase"/>
    <property type="match status" value="1"/>
</dbReference>
<dbReference type="GO" id="GO:0015074">
    <property type="term" value="P:DNA integration"/>
    <property type="evidence" value="ECO:0007669"/>
    <property type="project" value="UniProtKB-KW"/>
</dbReference>
<dbReference type="Pfam" id="PF02899">
    <property type="entry name" value="Phage_int_SAM_1"/>
    <property type="match status" value="1"/>
</dbReference>
<evidence type="ECO:0000313" key="9">
    <source>
        <dbReference type="Proteomes" id="UP000004508"/>
    </source>
</evidence>